<comment type="caution">
    <text evidence="1">The sequence shown here is derived from an EMBL/GenBank/DDBJ whole genome shotgun (WGS) entry which is preliminary data.</text>
</comment>
<proteinExistence type="predicted"/>
<keyword evidence="2" id="KW-1185">Reference proteome</keyword>
<name>A0ABQ3SKX8_9ACTN</name>
<dbReference type="EMBL" id="BNEC01000003">
    <property type="protein sequence ID" value="GHI68627.1"/>
    <property type="molecule type" value="Genomic_DNA"/>
</dbReference>
<reference evidence="2" key="1">
    <citation type="submission" date="2023-07" db="EMBL/GenBank/DDBJ databases">
        <title>Whole genome shotgun sequence of Streptomyces nojiriensis NBRC 13794.</title>
        <authorList>
            <person name="Komaki H."/>
            <person name="Tamura T."/>
        </authorList>
    </citation>
    <scope>NUCLEOTIDE SEQUENCE [LARGE SCALE GENOMIC DNA]</scope>
    <source>
        <strain evidence="2">NBRC 13794</strain>
    </source>
</reference>
<gene>
    <name evidence="1" type="ORF">Snoj_25450</name>
</gene>
<sequence length="101" mass="11116">MIMEFLRSVITKDGRARAVVLLLETAQRRRTTITTAVLRVGLPCRAERLQGADPVLDAAVHQFQQLGHEVLYAGCLQVAFECLAALPALEDDERPGCPSTR</sequence>
<evidence type="ECO:0000313" key="2">
    <source>
        <dbReference type="Proteomes" id="UP000613974"/>
    </source>
</evidence>
<protein>
    <submittedName>
        <fullName evidence="1">Uncharacterized protein</fullName>
    </submittedName>
</protein>
<accession>A0ABQ3SKX8</accession>
<evidence type="ECO:0000313" key="1">
    <source>
        <dbReference type="EMBL" id="GHI68627.1"/>
    </source>
</evidence>
<dbReference type="Proteomes" id="UP000613974">
    <property type="component" value="Unassembled WGS sequence"/>
</dbReference>
<organism evidence="1 2">
    <name type="scientific">Streptomyces nojiriensis</name>
    <dbReference type="NCBI Taxonomy" id="66374"/>
    <lineage>
        <taxon>Bacteria</taxon>
        <taxon>Bacillati</taxon>
        <taxon>Actinomycetota</taxon>
        <taxon>Actinomycetes</taxon>
        <taxon>Kitasatosporales</taxon>
        <taxon>Streptomycetaceae</taxon>
        <taxon>Streptomyces</taxon>
    </lineage>
</organism>